<dbReference type="EMBL" id="CM001436">
    <property type="protein sequence ID" value="EHQ36187.1"/>
    <property type="molecule type" value="Genomic_DNA"/>
</dbReference>
<dbReference type="HOGENOM" id="CLU_707153_0_0_2"/>
<name>H1Z095_9EURY</name>
<dbReference type="AlphaFoldDB" id="H1Z095"/>
<dbReference type="InterPro" id="IPR027417">
    <property type="entry name" value="P-loop_NTPase"/>
</dbReference>
<dbReference type="OrthoDB" id="111026at2157"/>
<dbReference type="STRING" id="937775.Metlim_2105"/>
<reference evidence="1 2" key="1">
    <citation type="submission" date="2011-10" db="EMBL/GenBank/DDBJ databases">
        <title>The Improved High-Quality Draft genome of Methanoplanus limicola DSM 2279.</title>
        <authorList>
            <consortium name="US DOE Joint Genome Institute (JGI-PGF)"/>
            <person name="Lucas S."/>
            <person name="Copeland A."/>
            <person name="Lapidus A."/>
            <person name="Glavina del Rio T."/>
            <person name="Dalin E."/>
            <person name="Tice H."/>
            <person name="Bruce D."/>
            <person name="Goodwin L."/>
            <person name="Pitluck S."/>
            <person name="Peters L."/>
            <person name="Mikhailova N."/>
            <person name="Lu M."/>
            <person name="Kyrpides N."/>
            <person name="Mavromatis K."/>
            <person name="Ivanova N."/>
            <person name="Markowitz V."/>
            <person name="Cheng J.-F."/>
            <person name="Hugenholtz P."/>
            <person name="Woyke T."/>
            <person name="Wu D."/>
            <person name="Wirth R."/>
            <person name="Brambilla E.-M."/>
            <person name="Klenk H.-P."/>
            <person name="Eisen J.A."/>
        </authorList>
    </citation>
    <scope>NUCLEOTIDE SEQUENCE [LARGE SCALE GENOMIC DNA]</scope>
    <source>
        <strain evidence="1 2">DSM 2279</strain>
    </source>
</reference>
<dbReference type="Gene3D" id="3.40.50.300">
    <property type="entry name" value="P-loop containing nucleotide triphosphate hydrolases"/>
    <property type="match status" value="2"/>
</dbReference>
<dbReference type="InParanoid" id="H1Z095"/>
<evidence type="ECO:0000313" key="1">
    <source>
        <dbReference type="EMBL" id="EHQ36187.1"/>
    </source>
</evidence>
<sequence length="390" mass="44173">MSNLEINLSDLDYSRLNLTGNPFPYSGIPEQTPEIYVGQEDVLNKISNVLSPVIKYGRSSHLIISGSYGNGKSHTLRYIQSQIKKQFENSELNKPVVGYIGQPGESMLDIYRDFIYDIGPDYLKSNAQKYIGNCAVQLSREGKIEEDIKNNEGWNSIESGDVLLSDVIPEAMIKLSAKTKFPDFSRAFLNLAYEENSITSWEWISGESIEYSRRREINLTTNIGKRLSQRAFLALKNTLELTDNTPLILLIDEFEYIETLQTKTKQNMLNSIRHLMDLNPFGLSIVMACAPEVWEKIISEYHAFSERIGKEVNLKPLTRENVGEFIISYLNLKRKLGSDSLGPFTDSAIDKIFVQGQGNARQIITICSNLLDLSIKEGKKIDEDFVSNLL</sequence>
<proteinExistence type="predicted"/>
<evidence type="ECO:0008006" key="3">
    <source>
        <dbReference type="Google" id="ProtNLM"/>
    </source>
</evidence>
<keyword evidence="2" id="KW-1185">Reference proteome</keyword>
<dbReference type="RefSeq" id="WP_004078440.1">
    <property type="nucleotide sequence ID" value="NZ_CM001436.1"/>
</dbReference>
<protein>
    <recommendedName>
        <fullName evidence="3">ATP-binding protein</fullName>
    </recommendedName>
</protein>
<dbReference type="SUPFAM" id="SSF52540">
    <property type="entry name" value="P-loop containing nucleoside triphosphate hydrolases"/>
    <property type="match status" value="1"/>
</dbReference>
<dbReference type="InterPro" id="IPR021228">
    <property type="entry name" value="BrxD"/>
</dbReference>
<evidence type="ECO:0000313" key="2">
    <source>
        <dbReference type="Proteomes" id="UP000005741"/>
    </source>
</evidence>
<dbReference type="Pfam" id="PF10923">
    <property type="entry name" value="BrxC_BrxD"/>
    <property type="match status" value="1"/>
</dbReference>
<accession>H1Z095</accession>
<dbReference type="Proteomes" id="UP000005741">
    <property type="component" value="Chromosome"/>
</dbReference>
<dbReference type="PANTHER" id="PTHR35894:SF1">
    <property type="entry name" value="PHOSPHORIBULOKINASE _ URIDINE KINASE FAMILY"/>
    <property type="match status" value="1"/>
</dbReference>
<dbReference type="InterPro" id="IPR052026">
    <property type="entry name" value="ExeA_AAA_ATPase_DNA-bind"/>
</dbReference>
<gene>
    <name evidence="1" type="ORF">Metlim_2105</name>
</gene>
<organism evidence="1 2">
    <name type="scientific">Methanoplanus limicola DSM 2279</name>
    <dbReference type="NCBI Taxonomy" id="937775"/>
    <lineage>
        <taxon>Archaea</taxon>
        <taxon>Methanobacteriati</taxon>
        <taxon>Methanobacteriota</taxon>
        <taxon>Stenosarchaea group</taxon>
        <taxon>Methanomicrobia</taxon>
        <taxon>Methanomicrobiales</taxon>
        <taxon>Methanomicrobiaceae</taxon>
        <taxon>Methanoplanus</taxon>
    </lineage>
</organism>
<dbReference type="PANTHER" id="PTHR35894">
    <property type="entry name" value="GENERAL SECRETION PATHWAY PROTEIN A-RELATED"/>
    <property type="match status" value="1"/>
</dbReference>